<dbReference type="GO" id="GO:0016747">
    <property type="term" value="F:acyltransferase activity, transferring groups other than amino-acyl groups"/>
    <property type="evidence" value="ECO:0007669"/>
    <property type="project" value="InterPro"/>
</dbReference>
<dbReference type="EMBL" id="JAEINH010000010">
    <property type="protein sequence ID" value="MBI9115732.1"/>
    <property type="molecule type" value="Genomic_DNA"/>
</dbReference>
<reference evidence="2" key="1">
    <citation type="submission" date="2020-12" db="EMBL/GenBank/DDBJ databases">
        <title>Sanguibacter suaedae sp. nov., isolated from Suaeda aralocaspica.</title>
        <authorList>
            <person name="Ma Q."/>
        </authorList>
    </citation>
    <scope>NUCLEOTIDE SEQUENCE</scope>
    <source>
        <strain evidence="2">YZGR15</strain>
    </source>
</reference>
<sequence length="188" mass="20284">MEHTITLTGHGVRLVPLATEHASALAALVDHALWAGMTVPLPDTEESMTAYVDAAVRTPGRAAFAVLGDDGAVRGSTSLHELVPSQGRAEAGHTFYGRTWWGGRSNPACKLLLLQHAFETERLYRVGFRVDSRNTRSLAAMERLGAVREGVLRGARIAHDGSRGDTVVLSVLAPEWPDVRARLEARLG</sequence>
<dbReference type="InterPro" id="IPR016181">
    <property type="entry name" value="Acyl_CoA_acyltransferase"/>
</dbReference>
<dbReference type="Pfam" id="PF13302">
    <property type="entry name" value="Acetyltransf_3"/>
    <property type="match status" value="1"/>
</dbReference>
<feature type="domain" description="N-acetyltransferase" evidence="1">
    <location>
        <begin position="13"/>
        <end position="146"/>
    </location>
</feature>
<keyword evidence="3" id="KW-1185">Reference proteome</keyword>
<dbReference type="AlphaFoldDB" id="A0A934IC96"/>
<proteinExistence type="predicted"/>
<evidence type="ECO:0000313" key="3">
    <source>
        <dbReference type="Proteomes" id="UP000602087"/>
    </source>
</evidence>
<name>A0A934IC96_9MICO</name>
<protein>
    <submittedName>
        <fullName evidence="2">GNAT family N-acetyltransferase</fullName>
    </submittedName>
</protein>
<dbReference type="PANTHER" id="PTHR43610">
    <property type="entry name" value="BLL6696 PROTEIN"/>
    <property type="match status" value="1"/>
</dbReference>
<dbReference type="InterPro" id="IPR000182">
    <property type="entry name" value="GNAT_dom"/>
</dbReference>
<dbReference type="Gene3D" id="3.40.630.30">
    <property type="match status" value="1"/>
</dbReference>
<dbReference type="Proteomes" id="UP000602087">
    <property type="component" value="Unassembled WGS sequence"/>
</dbReference>
<gene>
    <name evidence="2" type="ORF">JAV76_11970</name>
</gene>
<dbReference type="SUPFAM" id="SSF55729">
    <property type="entry name" value="Acyl-CoA N-acyltransferases (Nat)"/>
    <property type="match status" value="1"/>
</dbReference>
<dbReference type="RefSeq" id="WP_198734303.1">
    <property type="nucleotide sequence ID" value="NZ_JAEINH010000010.1"/>
</dbReference>
<organism evidence="2 3">
    <name type="scientific">Sanguibacter suaedae</name>
    <dbReference type="NCBI Taxonomy" id="2795737"/>
    <lineage>
        <taxon>Bacteria</taxon>
        <taxon>Bacillati</taxon>
        <taxon>Actinomycetota</taxon>
        <taxon>Actinomycetes</taxon>
        <taxon>Micrococcales</taxon>
        <taxon>Sanguibacteraceae</taxon>
        <taxon>Sanguibacter</taxon>
    </lineage>
</organism>
<accession>A0A934IC96</accession>
<evidence type="ECO:0000313" key="2">
    <source>
        <dbReference type="EMBL" id="MBI9115732.1"/>
    </source>
</evidence>
<dbReference type="PANTHER" id="PTHR43610:SF1">
    <property type="entry name" value="N-ACETYLTRANSFERASE DOMAIN-CONTAINING PROTEIN"/>
    <property type="match status" value="1"/>
</dbReference>
<evidence type="ECO:0000259" key="1">
    <source>
        <dbReference type="Pfam" id="PF13302"/>
    </source>
</evidence>
<comment type="caution">
    <text evidence="2">The sequence shown here is derived from an EMBL/GenBank/DDBJ whole genome shotgun (WGS) entry which is preliminary data.</text>
</comment>